<gene>
    <name evidence="4" type="ORF">HINF_LOCUS19285</name>
    <name evidence="3" type="ORF">HINF_LOCUS45226</name>
</gene>
<organism evidence="3">
    <name type="scientific">Hexamita inflata</name>
    <dbReference type="NCBI Taxonomy" id="28002"/>
    <lineage>
        <taxon>Eukaryota</taxon>
        <taxon>Metamonada</taxon>
        <taxon>Diplomonadida</taxon>
        <taxon>Hexamitidae</taxon>
        <taxon>Hexamitinae</taxon>
        <taxon>Hexamita</taxon>
    </lineage>
</organism>
<dbReference type="EMBL" id="CAXDID020000050">
    <property type="protein sequence ID" value="CAL6005260.1"/>
    <property type="molecule type" value="Genomic_DNA"/>
</dbReference>
<evidence type="ECO:0000313" key="5">
    <source>
        <dbReference type="Proteomes" id="UP001642409"/>
    </source>
</evidence>
<protein>
    <submittedName>
        <fullName evidence="3">Leucine-rich repeat domain-containing protein</fullName>
    </submittedName>
    <submittedName>
        <fullName evidence="4">Leucine-rich_repeat domain-containing protein</fullName>
    </submittedName>
</protein>
<dbReference type="PROSITE" id="PS51450">
    <property type="entry name" value="LRR"/>
    <property type="match status" value="1"/>
</dbReference>
<dbReference type="SUPFAM" id="SSF52058">
    <property type="entry name" value="L domain-like"/>
    <property type="match status" value="1"/>
</dbReference>
<evidence type="ECO:0000256" key="1">
    <source>
        <dbReference type="ARBA" id="ARBA00022614"/>
    </source>
</evidence>
<dbReference type="Proteomes" id="UP001642409">
    <property type="component" value="Unassembled WGS sequence"/>
</dbReference>
<proteinExistence type="predicted"/>
<keyword evidence="2" id="KW-0677">Repeat</keyword>
<dbReference type="InterPro" id="IPR050836">
    <property type="entry name" value="SDS22/Internalin_LRR"/>
</dbReference>
<comment type="caution">
    <text evidence="3">The sequence shown here is derived from an EMBL/GenBank/DDBJ whole genome shotgun (WGS) entry which is preliminary data.</text>
</comment>
<reference evidence="3" key="1">
    <citation type="submission" date="2023-06" db="EMBL/GenBank/DDBJ databases">
        <authorList>
            <person name="Kurt Z."/>
        </authorList>
    </citation>
    <scope>NUCLEOTIDE SEQUENCE</scope>
</reference>
<reference evidence="4 5" key="2">
    <citation type="submission" date="2024-07" db="EMBL/GenBank/DDBJ databases">
        <authorList>
            <person name="Akdeniz Z."/>
        </authorList>
    </citation>
    <scope>NUCLEOTIDE SEQUENCE [LARGE SCALE GENOMIC DNA]</scope>
</reference>
<dbReference type="AlphaFoldDB" id="A0AA86UMX4"/>
<dbReference type="PANTHER" id="PTHR46652:SF3">
    <property type="entry name" value="LEUCINE-RICH REPEAT-CONTAINING PROTEIN 9"/>
    <property type="match status" value="1"/>
</dbReference>
<dbReference type="EMBL" id="CATOUU010000889">
    <property type="protein sequence ID" value="CAI9957581.1"/>
    <property type="molecule type" value="Genomic_DNA"/>
</dbReference>
<dbReference type="InterPro" id="IPR001611">
    <property type="entry name" value="Leu-rich_rpt"/>
</dbReference>
<evidence type="ECO:0000313" key="3">
    <source>
        <dbReference type="EMBL" id="CAI9957581.1"/>
    </source>
</evidence>
<keyword evidence="5" id="KW-1185">Reference proteome</keyword>
<name>A0AA86UMX4_9EUKA</name>
<sequence>MNSKYKTVPTSFLNLTTVLENLYEEETVTIQNFGQFKKLEELTLQYYEYLNLKLIPELQLTKLELAACNLTNIELLTQFQQLSSLSLQFNPEIDIRPLSKMIWLTKLILSKCCLKNVDSLKSLVQLQELDLAYNYNIDIHPLQFLKQLTKLILTNCSLNDLTYLKPLVNLKNINIALNNIIYLEPLEKHNQIEKLNVIQNRILDLQVLNSHPNFASYEVSYQSEANQIEIRLANQLRDINFQITSLRNIDKIKSNMRNKITTECCKVTKCLQQIYDIYNQFSGYVASLMQQLNQHQDLQ</sequence>
<evidence type="ECO:0000313" key="4">
    <source>
        <dbReference type="EMBL" id="CAL6005260.1"/>
    </source>
</evidence>
<dbReference type="Gene3D" id="3.80.10.10">
    <property type="entry name" value="Ribonuclease Inhibitor"/>
    <property type="match status" value="1"/>
</dbReference>
<dbReference type="InterPro" id="IPR032675">
    <property type="entry name" value="LRR_dom_sf"/>
</dbReference>
<keyword evidence="1" id="KW-0433">Leucine-rich repeat</keyword>
<dbReference type="PANTHER" id="PTHR46652">
    <property type="entry name" value="LEUCINE-RICH REPEAT AND IQ DOMAIN-CONTAINING PROTEIN 1-RELATED"/>
    <property type="match status" value="1"/>
</dbReference>
<accession>A0AA86UMX4</accession>
<evidence type="ECO:0000256" key="2">
    <source>
        <dbReference type="ARBA" id="ARBA00022737"/>
    </source>
</evidence>